<keyword evidence="6 16" id="KW-0808">Transferase</keyword>
<keyword evidence="8 16" id="KW-0235">DNA replication</keyword>
<evidence type="ECO:0000256" key="4">
    <source>
        <dbReference type="ARBA" id="ARBA00022457"/>
    </source>
</evidence>
<keyword evidence="10 16" id="KW-0227">DNA damage</keyword>
<dbReference type="GO" id="GO:0005829">
    <property type="term" value="C:cytosol"/>
    <property type="evidence" value="ECO:0007669"/>
    <property type="project" value="TreeGrafter"/>
</dbReference>
<evidence type="ECO:0000256" key="10">
    <source>
        <dbReference type="ARBA" id="ARBA00022763"/>
    </source>
</evidence>
<comment type="subunit">
    <text evidence="3 16">Monomer.</text>
</comment>
<dbReference type="GO" id="GO:0009432">
    <property type="term" value="P:SOS response"/>
    <property type="evidence" value="ECO:0007669"/>
    <property type="project" value="TreeGrafter"/>
</dbReference>
<dbReference type="Gene3D" id="3.40.1170.60">
    <property type="match status" value="1"/>
</dbReference>
<dbReference type="FunFam" id="3.30.1490.100:FF:000004">
    <property type="entry name" value="DNA polymerase IV"/>
    <property type="match status" value="1"/>
</dbReference>
<dbReference type="FunFam" id="3.40.1170.60:FF:000001">
    <property type="entry name" value="DNA polymerase IV"/>
    <property type="match status" value="1"/>
</dbReference>
<dbReference type="EMBL" id="LOHZ01000027">
    <property type="protein sequence ID" value="KYO66467.1"/>
    <property type="molecule type" value="Genomic_DNA"/>
</dbReference>
<dbReference type="InterPro" id="IPR017961">
    <property type="entry name" value="DNA_pol_Y-fam_little_finger"/>
</dbReference>
<evidence type="ECO:0000259" key="17">
    <source>
        <dbReference type="PROSITE" id="PS50173"/>
    </source>
</evidence>
<feature type="active site" evidence="16">
    <location>
        <position position="105"/>
    </location>
</feature>
<dbReference type="NCBIfam" id="NF002492">
    <property type="entry name" value="PRK01810.1"/>
    <property type="match status" value="1"/>
</dbReference>
<dbReference type="InterPro" id="IPR022880">
    <property type="entry name" value="DNApol_IV"/>
</dbReference>
<evidence type="ECO:0000256" key="11">
    <source>
        <dbReference type="ARBA" id="ARBA00022842"/>
    </source>
</evidence>
<evidence type="ECO:0000256" key="6">
    <source>
        <dbReference type="ARBA" id="ARBA00022679"/>
    </source>
</evidence>
<feature type="site" description="Substrate discrimination" evidence="16">
    <location>
        <position position="13"/>
    </location>
</feature>
<dbReference type="NCBIfam" id="NF002677">
    <property type="entry name" value="PRK02406.1"/>
    <property type="match status" value="1"/>
</dbReference>
<dbReference type="Pfam" id="PF00817">
    <property type="entry name" value="IMS"/>
    <property type="match status" value="1"/>
</dbReference>
<dbReference type="NCBIfam" id="NF002848">
    <property type="entry name" value="PRK03103.1"/>
    <property type="match status" value="1"/>
</dbReference>
<evidence type="ECO:0000256" key="13">
    <source>
        <dbReference type="ARBA" id="ARBA00023125"/>
    </source>
</evidence>
<dbReference type="GO" id="GO:0000287">
    <property type="term" value="F:magnesium ion binding"/>
    <property type="evidence" value="ECO:0007669"/>
    <property type="project" value="UniProtKB-UniRule"/>
</dbReference>
<dbReference type="Pfam" id="PF11799">
    <property type="entry name" value="IMS_C"/>
    <property type="match status" value="1"/>
</dbReference>
<dbReference type="SUPFAM" id="SSF56672">
    <property type="entry name" value="DNA/RNA polymerases"/>
    <property type="match status" value="1"/>
</dbReference>
<comment type="function">
    <text evidence="16">Poorly processive, error-prone DNA polymerase involved in untargeted mutagenesis. Copies undamaged DNA at stalled replication forks, which arise in vivo from mismatched or misaligned primer ends. These misaligned primers can be extended by PolIV. Exhibits no 3'-5' exonuclease (proofreading) activity. May be involved in translesional synthesis, in conjunction with the beta clamp from PolIII.</text>
</comment>
<dbReference type="PANTHER" id="PTHR11076">
    <property type="entry name" value="DNA REPAIR POLYMERASE UMUC / TRANSFERASE FAMILY MEMBER"/>
    <property type="match status" value="1"/>
</dbReference>
<dbReference type="GO" id="GO:0006261">
    <property type="term" value="P:DNA-templated DNA replication"/>
    <property type="evidence" value="ECO:0007669"/>
    <property type="project" value="UniProtKB-UniRule"/>
</dbReference>
<dbReference type="Gene3D" id="3.30.1490.100">
    <property type="entry name" value="DNA polymerase, Y-family, little finger domain"/>
    <property type="match status" value="1"/>
</dbReference>
<keyword evidence="12 16" id="KW-0239">DNA-directed DNA polymerase</keyword>
<comment type="similarity">
    <text evidence="2 16">Belongs to the DNA polymerase type-Y family.</text>
</comment>
<dbReference type="EC" id="2.7.7.7" evidence="16"/>
<sequence length="394" mass="43890">MLNILHVDMNAFYASCHQAKDPSLKGKPVIVAGDPKKRNGIVLTASYEARAYGVKTAMPNFQAKKLCPHAVFLKPDYFLYVEMSERVMDILRRFTPDVEVFSVDEAWLDVSGCERLFGDSVEIAGKIQRTIKEELDLPCSIGISCNKILAKMASDLKKPAGITVLHPEEVPGVIWPLPVEELYGVGRKMAQKLYSMGIKTIGDLAGIPVEFLESSFGVIGRQLHLWANGIDDSPVNPEFSKGEKSIGHSITLPKDINTFEEAKAVLLSLSEQVGRRVRRKKFVGRVVTLTLRDDSFLTRTRSATIPYTNTTEDIYRTAKKLLENNWDGKTPLRLLGVSLSGLTRDFEQISIFSGEEKIKRLNKIVDEIKDKYGEGAICRAGQKAEVIGIKIGFR</sequence>
<feature type="binding site" evidence="16">
    <location>
        <position position="8"/>
    </location>
    <ligand>
        <name>Mg(2+)</name>
        <dbReference type="ChEBI" id="CHEBI:18420"/>
    </ligand>
</feature>
<evidence type="ECO:0000256" key="5">
    <source>
        <dbReference type="ARBA" id="ARBA00022490"/>
    </source>
</evidence>
<dbReference type="PROSITE" id="PS50173">
    <property type="entry name" value="UMUC"/>
    <property type="match status" value="1"/>
</dbReference>
<evidence type="ECO:0000256" key="12">
    <source>
        <dbReference type="ARBA" id="ARBA00022932"/>
    </source>
</evidence>
<evidence type="ECO:0000256" key="3">
    <source>
        <dbReference type="ARBA" id="ARBA00011245"/>
    </source>
</evidence>
<evidence type="ECO:0000256" key="7">
    <source>
        <dbReference type="ARBA" id="ARBA00022695"/>
    </source>
</evidence>
<dbReference type="PANTHER" id="PTHR11076:SF35">
    <property type="entry name" value="DNA REPAIR PROTEIN HOMOLOG YOBH"/>
    <property type="match status" value="1"/>
</dbReference>
<dbReference type="SUPFAM" id="SSF100879">
    <property type="entry name" value="Lesion bypass DNA polymerase (Y-family), little finger domain"/>
    <property type="match status" value="1"/>
</dbReference>
<dbReference type="Pfam" id="PF21999">
    <property type="entry name" value="IMS_HHH_1"/>
    <property type="match status" value="1"/>
</dbReference>
<dbReference type="AlphaFoldDB" id="A0A162MK60"/>
<dbReference type="Gene3D" id="3.30.70.270">
    <property type="match status" value="1"/>
</dbReference>
<dbReference type="GO" id="GO:0042276">
    <property type="term" value="P:error-prone translesion synthesis"/>
    <property type="evidence" value="ECO:0007669"/>
    <property type="project" value="TreeGrafter"/>
</dbReference>
<keyword evidence="13 16" id="KW-0238">DNA-binding</keyword>
<protein>
    <recommendedName>
        <fullName evidence="16">DNA polymerase IV</fullName>
        <shortName evidence="16">Pol IV</shortName>
        <ecNumber evidence="16">2.7.7.7</ecNumber>
    </recommendedName>
</protein>
<keyword evidence="4 16" id="KW-0515">Mutator protein</keyword>
<evidence type="ECO:0000256" key="16">
    <source>
        <dbReference type="HAMAP-Rule" id="MF_01113"/>
    </source>
</evidence>
<keyword evidence="11 16" id="KW-0460">Magnesium</keyword>
<proteinExistence type="inferred from homology"/>
<keyword evidence="19" id="KW-1185">Reference proteome</keyword>
<dbReference type="InterPro" id="IPR053848">
    <property type="entry name" value="IMS_HHH_1"/>
</dbReference>
<dbReference type="STRING" id="520767.ATZ99_10950"/>
<dbReference type="InterPro" id="IPR001126">
    <property type="entry name" value="UmuC"/>
</dbReference>
<evidence type="ECO:0000256" key="14">
    <source>
        <dbReference type="ARBA" id="ARBA00023204"/>
    </source>
</evidence>
<reference evidence="18 19" key="1">
    <citation type="submission" date="2015-12" db="EMBL/GenBank/DDBJ databases">
        <title>Draft genome of Thermovenabulum gondwanense isolated from a red thermophilic microbial mat colonisisng an outflow channel of a bore well.</title>
        <authorList>
            <person name="Patel B.K."/>
        </authorList>
    </citation>
    <scope>NUCLEOTIDE SEQUENCE [LARGE SCALE GENOMIC DNA]</scope>
    <source>
        <strain evidence="18 19">R270</strain>
    </source>
</reference>
<dbReference type="InterPro" id="IPR050116">
    <property type="entry name" value="DNA_polymerase-Y"/>
</dbReference>
<accession>A0A162MK60</accession>
<feature type="binding site" evidence="16">
    <location>
        <position position="104"/>
    </location>
    <ligand>
        <name>Mg(2+)</name>
        <dbReference type="ChEBI" id="CHEBI:18420"/>
    </ligand>
</feature>
<evidence type="ECO:0000256" key="2">
    <source>
        <dbReference type="ARBA" id="ARBA00010945"/>
    </source>
</evidence>
<keyword evidence="14 16" id="KW-0234">DNA repair</keyword>
<name>A0A162MK60_9FIRM</name>
<dbReference type="Gene3D" id="1.10.150.20">
    <property type="entry name" value="5' to 3' exonuclease, C-terminal subdomain"/>
    <property type="match status" value="1"/>
</dbReference>
<dbReference type="GO" id="GO:0003684">
    <property type="term" value="F:damaged DNA binding"/>
    <property type="evidence" value="ECO:0007669"/>
    <property type="project" value="InterPro"/>
</dbReference>
<keyword evidence="7 16" id="KW-0548">Nucleotidyltransferase</keyword>
<keyword evidence="9 16" id="KW-0479">Metal-binding</keyword>
<dbReference type="GO" id="GO:0003887">
    <property type="term" value="F:DNA-directed DNA polymerase activity"/>
    <property type="evidence" value="ECO:0007669"/>
    <property type="project" value="UniProtKB-UniRule"/>
</dbReference>
<comment type="cofactor">
    <cofactor evidence="16">
        <name>Mg(2+)</name>
        <dbReference type="ChEBI" id="CHEBI:18420"/>
    </cofactor>
    <text evidence="16">Binds 2 magnesium ions per subunit.</text>
</comment>
<dbReference type="HAMAP" id="MF_01113">
    <property type="entry name" value="DNApol_IV"/>
    <property type="match status" value="1"/>
</dbReference>
<evidence type="ECO:0000256" key="15">
    <source>
        <dbReference type="ARBA" id="ARBA00049244"/>
    </source>
</evidence>
<dbReference type="OrthoDB" id="9808813at2"/>
<keyword evidence="5 16" id="KW-0963">Cytoplasm</keyword>
<dbReference type="CDD" id="cd03586">
    <property type="entry name" value="PolY_Pol_IV_kappa"/>
    <property type="match status" value="1"/>
</dbReference>
<evidence type="ECO:0000313" key="18">
    <source>
        <dbReference type="EMBL" id="KYO66467.1"/>
    </source>
</evidence>
<comment type="catalytic activity">
    <reaction evidence="15 16">
        <text>DNA(n) + a 2'-deoxyribonucleoside 5'-triphosphate = DNA(n+1) + diphosphate</text>
        <dbReference type="Rhea" id="RHEA:22508"/>
        <dbReference type="Rhea" id="RHEA-COMP:17339"/>
        <dbReference type="Rhea" id="RHEA-COMP:17340"/>
        <dbReference type="ChEBI" id="CHEBI:33019"/>
        <dbReference type="ChEBI" id="CHEBI:61560"/>
        <dbReference type="ChEBI" id="CHEBI:173112"/>
        <dbReference type="EC" id="2.7.7.7"/>
    </reaction>
</comment>
<dbReference type="InterPro" id="IPR036775">
    <property type="entry name" value="DNA_pol_Y-fam_lit_finger_sf"/>
</dbReference>
<evidence type="ECO:0000256" key="1">
    <source>
        <dbReference type="ARBA" id="ARBA00004496"/>
    </source>
</evidence>
<dbReference type="Proteomes" id="UP000075737">
    <property type="component" value="Unassembled WGS sequence"/>
</dbReference>
<dbReference type="InterPro" id="IPR043502">
    <property type="entry name" value="DNA/RNA_pol_sf"/>
</dbReference>
<evidence type="ECO:0000256" key="9">
    <source>
        <dbReference type="ARBA" id="ARBA00022723"/>
    </source>
</evidence>
<comment type="subcellular location">
    <subcellularLocation>
        <location evidence="1 16">Cytoplasm</location>
    </subcellularLocation>
</comment>
<evidence type="ECO:0000256" key="8">
    <source>
        <dbReference type="ARBA" id="ARBA00022705"/>
    </source>
</evidence>
<dbReference type="RefSeq" id="WP_068748232.1">
    <property type="nucleotide sequence ID" value="NZ_LOHZ01000027.1"/>
</dbReference>
<organism evidence="18 19">
    <name type="scientific">Thermovenabulum gondwanense</name>
    <dbReference type="NCBI Taxonomy" id="520767"/>
    <lineage>
        <taxon>Bacteria</taxon>
        <taxon>Bacillati</taxon>
        <taxon>Bacillota</taxon>
        <taxon>Clostridia</taxon>
        <taxon>Thermosediminibacterales</taxon>
        <taxon>Thermosediminibacteraceae</taxon>
        <taxon>Thermovenabulum</taxon>
    </lineage>
</organism>
<dbReference type="GO" id="GO:0006281">
    <property type="term" value="P:DNA repair"/>
    <property type="evidence" value="ECO:0007669"/>
    <property type="project" value="UniProtKB-UniRule"/>
</dbReference>
<evidence type="ECO:0000313" key="19">
    <source>
        <dbReference type="Proteomes" id="UP000075737"/>
    </source>
</evidence>
<dbReference type="InterPro" id="IPR043128">
    <property type="entry name" value="Rev_trsase/Diguanyl_cyclase"/>
</dbReference>
<comment type="caution">
    <text evidence="18">The sequence shown here is derived from an EMBL/GenBank/DDBJ whole genome shotgun (WGS) entry which is preliminary data.</text>
</comment>
<feature type="domain" description="UmuC" evidence="17">
    <location>
        <begin position="4"/>
        <end position="186"/>
    </location>
</feature>
<gene>
    <name evidence="16 18" type="primary">dinB</name>
    <name evidence="18" type="ORF">ATZ99_10950</name>
</gene>
<dbReference type="PATRIC" id="fig|520767.4.peg.1196"/>